<evidence type="ECO:0000313" key="1">
    <source>
        <dbReference type="EnsemblPlants" id="AVESA.00010b.r2.4AG0637280.1.CDS"/>
    </source>
</evidence>
<reference evidence="1" key="1">
    <citation type="submission" date="2021-05" db="EMBL/GenBank/DDBJ databases">
        <authorList>
            <person name="Scholz U."/>
            <person name="Mascher M."/>
            <person name="Fiebig A."/>
        </authorList>
    </citation>
    <scope>NUCLEOTIDE SEQUENCE [LARGE SCALE GENOMIC DNA]</scope>
</reference>
<dbReference type="Proteomes" id="UP001732700">
    <property type="component" value="Chromosome 4A"/>
</dbReference>
<accession>A0ACD5WIE6</accession>
<name>A0ACD5WIE6_AVESA</name>
<keyword evidence="2" id="KW-1185">Reference proteome</keyword>
<reference evidence="1" key="2">
    <citation type="submission" date="2025-09" db="UniProtKB">
        <authorList>
            <consortium name="EnsemblPlants"/>
        </authorList>
    </citation>
    <scope>IDENTIFICATION</scope>
</reference>
<sequence>MDERFRYMVLLVKEWAKAQNINDPKNGTLNSYSLCLLVLFHFQTCKPAILPPMKDIFDLNISEGCGRFNEKNLDQYCVENITKFQRQDRGQKNESPLSHLLATFFEKFCHILVRSSDHRISTYTGQLKRIQGNLFSMTKSYCLFVEDPFQTSDNAARTVDVAELQRITRAFTQAKYMISDRRASRNELLSLLCTPEVSSELGAGATAGRRTNPATSPQQHRSTGYVGYVAANPYGNRYDQRARGTTGSIPVHNPANRHAGTTRAVGGRLQNGSTSNSRPQASSSSAWQW</sequence>
<organism evidence="1 2">
    <name type="scientific">Avena sativa</name>
    <name type="common">Oat</name>
    <dbReference type="NCBI Taxonomy" id="4498"/>
    <lineage>
        <taxon>Eukaryota</taxon>
        <taxon>Viridiplantae</taxon>
        <taxon>Streptophyta</taxon>
        <taxon>Embryophyta</taxon>
        <taxon>Tracheophyta</taxon>
        <taxon>Spermatophyta</taxon>
        <taxon>Magnoliopsida</taxon>
        <taxon>Liliopsida</taxon>
        <taxon>Poales</taxon>
        <taxon>Poaceae</taxon>
        <taxon>BOP clade</taxon>
        <taxon>Pooideae</taxon>
        <taxon>Poodae</taxon>
        <taxon>Poeae</taxon>
        <taxon>Poeae Chloroplast Group 1 (Aveneae type)</taxon>
        <taxon>Aveninae</taxon>
        <taxon>Avena</taxon>
    </lineage>
</organism>
<proteinExistence type="predicted"/>
<dbReference type="EnsemblPlants" id="AVESA.00010b.r2.4AG0637280.1">
    <property type="protein sequence ID" value="AVESA.00010b.r2.4AG0637280.1.CDS"/>
    <property type="gene ID" value="AVESA.00010b.r2.4AG0637280"/>
</dbReference>
<evidence type="ECO:0000313" key="2">
    <source>
        <dbReference type="Proteomes" id="UP001732700"/>
    </source>
</evidence>
<protein>
    <submittedName>
        <fullName evidence="1">Uncharacterized protein</fullName>
    </submittedName>
</protein>